<sequence>MDRNNTFKPQLFEHRHAVKDVEQYRQFRDAIIWIRQVLIDEKIVLSGVWSPHYHVHYEHAHVRRAVKDRGMPVHERAEERQVAQLRGVPEKHISRRRQGKEELKAFPAQGYHAGGVDIDSPDTPEMRGKQLVHVLAA</sequence>
<reference evidence="1 2" key="1">
    <citation type="submission" date="2019-02" db="EMBL/GenBank/DDBJ databases">
        <title>Genome sequencing of the rare red list fungi Hericium alpestre (H. flagellum).</title>
        <authorList>
            <person name="Buettner E."/>
            <person name="Kellner H."/>
        </authorList>
    </citation>
    <scope>NUCLEOTIDE SEQUENCE [LARGE SCALE GENOMIC DNA]</scope>
    <source>
        <strain evidence="1 2">DSM 108284</strain>
    </source>
</reference>
<keyword evidence="2" id="KW-1185">Reference proteome</keyword>
<evidence type="ECO:0000313" key="1">
    <source>
        <dbReference type="EMBL" id="TFY79611.1"/>
    </source>
</evidence>
<protein>
    <submittedName>
        <fullName evidence="1">Uncharacterized protein</fullName>
    </submittedName>
</protein>
<gene>
    <name evidence="1" type="ORF">EWM64_g4404</name>
</gene>
<organism evidence="1 2">
    <name type="scientific">Hericium alpestre</name>
    <dbReference type="NCBI Taxonomy" id="135208"/>
    <lineage>
        <taxon>Eukaryota</taxon>
        <taxon>Fungi</taxon>
        <taxon>Dikarya</taxon>
        <taxon>Basidiomycota</taxon>
        <taxon>Agaricomycotina</taxon>
        <taxon>Agaricomycetes</taxon>
        <taxon>Russulales</taxon>
        <taxon>Hericiaceae</taxon>
        <taxon>Hericium</taxon>
    </lineage>
</organism>
<evidence type="ECO:0000313" key="2">
    <source>
        <dbReference type="Proteomes" id="UP000298061"/>
    </source>
</evidence>
<name>A0A4Z0A093_9AGAM</name>
<dbReference type="AlphaFoldDB" id="A0A4Z0A093"/>
<accession>A0A4Z0A093</accession>
<dbReference type="Proteomes" id="UP000298061">
    <property type="component" value="Unassembled WGS sequence"/>
</dbReference>
<comment type="caution">
    <text evidence="1">The sequence shown here is derived from an EMBL/GenBank/DDBJ whole genome shotgun (WGS) entry which is preliminary data.</text>
</comment>
<dbReference type="EMBL" id="SFCI01000470">
    <property type="protein sequence ID" value="TFY79611.1"/>
    <property type="molecule type" value="Genomic_DNA"/>
</dbReference>
<proteinExistence type="predicted"/>